<dbReference type="RefSeq" id="XP_016210656.1">
    <property type="nucleotide sequence ID" value="XM_016361577.1"/>
</dbReference>
<dbReference type="NCBIfam" id="NF008865">
    <property type="entry name" value="PRK11898.1"/>
    <property type="match status" value="1"/>
</dbReference>
<dbReference type="GO" id="GO:0009094">
    <property type="term" value="P:L-phenylalanine biosynthetic process"/>
    <property type="evidence" value="ECO:0007669"/>
    <property type="project" value="UniProtKB-KW"/>
</dbReference>
<dbReference type="Gene3D" id="3.30.70.260">
    <property type="match status" value="1"/>
</dbReference>
<dbReference type="FunCoup" id="A0A0D1YIT8">
    <property type="interactions" value="116"/>
</dbReference>
<evidence type="ECO:0000256" key="2">
    <source>
        <dbReference type="ARBA" id="ARBA00013147"/>
    </source>
</evidence>
<evidence type="ECO:0000256" key="4">
    <source>
        <dbReference type="ARBA" id="ARBA00023141"/>
    </source>
</evidence>
<dbReference type="PANTHER" id="PTHR21022">
    <property type="entry name" value="PREPHENATE DEHYDRATASE P PROTEIN"/>
    <property type="match status" value="1"/>
</dbReference>
<evidence type="ECO:0000256" key="5">
    <source>
        <dbReference type="ARBA" id="ARBA00023222"/>
    </source>
</evidence>
<reference evidence="10 11" key="1">
    <citation type="submission" date="2015-01" db="EMBL/GenBank/DDBJ databases">
        <title>The Genome Sequence of Ochroconis gallopava CBS43764.</title>
        <authorList>
            <consortium name="The Broad Institute Genomics Platform"/>
            <person name="Cuomo C."/>
            <person name="de Hoog S."/>
            <person name="Gorbushina A."/>
            <person name="Stielow B."/>
            <person name="Teixiera M."/>
            <person name="Abouelleil A."/>
            <person name="Chapman S.B."/>
            <person name="Priest M."/>
            <person name="Young S.K."/>
            <person name="Wortman J."/>
            <person name="Nusbaum C."/>
            <person name="Birren B."/>
        </authorList>
    </citation>
    <scope>NUCLEOTIDE SEQUENCE [LARGE SCALE GENOMIC DNA]</scope>
    <source>
        <strain evidence="10 11">CBS 43764</strain>
    </source>
</reference>
<dbReference type="EC" id="4.2.1.51" evidence="2"/>
<keyword evidence="6" id="KW-0456">Lyase</keyword>
<dbReference type="Proteomes" id="UP000053259">
    <property type="component" value="Unassembled WGS sequence"/>
</dbReference>
<protein>
    <recommendedName>
        <fullName evidence="2">prephenate dehydratase</fullName>
        <ecNumber evidence="2">4.2.1.51</ecNumber>
    </recommendedName>
</protein>
<dbReference type="InterPro" id="IPR002912">
    <property type="entry name" value="ACT_dom"/>
</dbReference>
<dbReference type="GeneID" id="27315741"/>
<feature type="domain" description="Prephenate dehydratase" evidence="8">
    <location>
        <begin position="73"/>
        <end position="260"/>
    </location>
</feature>
<dbReference type="AlphaFoldDB" id="A0A0D1YIT8"/>
<dbReference type="CDD" id="cd04905">
    <property type="entry name" value="ACT_CM-PDT"/>
    <property type="match status" value="1"/>
</dbReference>
<proteinExistence type="predicted"/>
<keyword evidence="11" id="KW-1185">Reference proteome</keyword>
<organism evidence="10 11">
    <name type="scientific">Verruconis gallopava</name>
    <dbReference type="NCBI Taxonomy" id="253628"/>
    <lineage>
        <taxon>Eukaryota</taxon>
        <taxon>Fungi</taxon>
        <taxon>Dikarya</taxon>
        <taxon>Ascomycota</taxon>
        <taxon>Pezizomycotina</taxon>
        <taxon>Dothideomycetes</taxon>
        <taxon>Pleosporomycetidae</taxon>
        <taxon>Venturiales</taxon>
        <taxon>Sympoventuriaceae</taxon>
        <taxon>Verruconis</taxon>
    </lineage>
</organism>
<dbReference type="GO" id="GO:0005737">
    <property type="term" value="C:cytoplasm"/>
    <property type="evidence" value="ECO:0007669"/>
    <property type="project" value="TreeGrafter"/>
</dbReference>
<dbReference type="PANTHER" id="PTHR21022:SF19">
    <property type="entry name" value="PREPHENATE DEHYDRATASE-RELATED"/>
    <property type="match status" value="1"/>
</dbReference>
<dbReference type="GO" id="GO:0004664">
    <property type="term" value="F:prephenate dehydratase activity"/>
    <property type="evidence" value="ECO:0007669"/>
    <property type="project" value="UniProtKB-EC"/>
</dbReference>
<name>A0A0D1YIT8_9PEZI</name>
<evidence type="ECO:0000313" key="11">
    <source>
        <dbReference type="Proteomes" id="UP000053259"/>
    </source>
</evidence>
<evidence type="ECO:0000259" key="8">
    <source>
        <dbReference type="PROSITE" id="PS51171"/>
    </source>
</evidence>
<keyword evidence="4" id="KW-0057">Aromatic amino acid biosynthesis</keyword>
<evidence type="ECO:0000313" key="10">
    <source>
        <dbReference type="EMBL" id="KIW00787.1"/>
    </source>
</evidence>
<dbReference type="PROSITE" id="PS51171">
    <property type="entry name" value="PREPHENATE_DEHYDR_3"/>
    <property type="match status" value="1"/>
</dbReference>
<accession>A0A0D1YIT8</accession>
<dbReference type="SUPFAM" id="SSF55021">
    <property type="entry name" value="ACT-like"/>
    <property type="match status" value="1"/>
</dbReference>
<keyword evidence="5" id="KW-0584">Phenylalanine biosynthesis</keyword>
<dbReference type="SUPFAM" id="SSF53850">
    <property type="entry name" value="Periplasmic binding protein-like II"/>
    <property type="match status" value="1"/>
</dbReference>
<dbReference type="PROSITE" id="PS51671">
    <property type="entry name" value="ACT"/>
    <property type="match status" value="1"/>
</dbReference>
<dbReference type="InterPro" id="IPR001086">
    <property type="entry name" value="Preph_deHydtase"/>
</dbReference>
<dbReference type="InterPro" id="IPR045865">
    <property type="entry name" value="ACT-like_dom_sf"/>
</dbReference>
<evidence type="ECO:0000256" key="3">
    <source>
        <dbReference type="ARBA" id="ARBA00022605"/>
    </source>
</evidence>
<dbReference type="EMBL" id="KN847560">
    <property type="protein sequence ID" value="KIW00787.1"/>
    <property type="molecule type" value="Genomic_DNA"/>
</dbReference>
<evidence type="ECO:0000256" key="7">
    <source>
        <dbReference type="ARBA" id="ARBA00047848"/>
    </source>
</evidence>
<dbReference type="CDD" id="cd13532">
    <property type="entry name" value="PBP2_PDT_like"/>
    <property type="match status" value="1"/>
</dbReference>
<comment type="pathway">
    <text evidence="1">Amino-acid biosynthesis; L-phenylalanine biosynthesis; phenylpyruvate from prephenate: step 1/1.</text>
</comment>
<sequence length="367" mass="40690">MVKFQKYMSRNLAGPKSRTRDKTRLLHERVLLCRQRGLITRASEKRKMTLKSPRLPPGIEQYVMGEDWSSSLRVAYLGPKGSFTHQAALQAFKNEELEPHVDFQSVFMAVHTGAADRGVIPIENSTNGFVVQILDLFAKELDVSIVGETYVAVQQSLLGRQRRPASSPNEIPDLSHLRTLYTHPQAWGQCTPFLTRYLRNVERVDTTSTSKAAELVSHDKSGESAAICSPLAADLYGLDVLVPSIEEKKGNTTRFLVLRRSGTPLSSPERETPGSGPARYKTLILFTIPHAQPSSLANALAAFGKHGINLTSLNSRPSGDRKWNYVFFAEFWGNITDPDVEAALRDVSGVVQGWKWIGSWLSRGDGG</sequence>
<dbReference type="FunFam" id="3.40.190.10:FF:000034">
    <property type="entry name" value="Chorismate mutase/prephenate dehydratase"/>
    <property type="match status" value="1"/>
</dbReference>
<evidence type="ECO:0000256" key="6">
    <source>
        <dbReference type="ARBA" id="ARBA00023239"/>
    </source>
</evidence>
<dbReference type="STRING" id="253628.A0A0D1YIT8"/>
<evidence type="ECO:0000259" key="9">
    <source>
        <dbReference type="PROSITE" id="PS51671"/>
    </source>
</evidence>
<dbReference type="Pfam" id="PF00800">
    <property type="entry name" value="PDT"/>
    <property type="match status" value="1"/>
</dbReference>
<feature type="domain" description="ACT" evidence="9">
    <location>
        <begin position="284"/>
        <end position="359"/>
    </location>
</feature>
<keyword evidence="3" id="KW-0028">Amino-acid biosynthesis</keyword>
<evidence type="ECO:0000256" key="1">
    <source>
        <dbReference type="ARBA" id="ARBA00004741"/>
    </source>
</evidence>
<gene>
    <name evidence="10" type="ORF">PV09_07768</name>
</gene>
<dbReference type="Gene3D" id="3.40.190.10">
    <property type="entry name" value="Periplasmic binding protein-like II"/>
    <property type="match status" value="2"/>
</dbReference>
<dbReference type="OrthoDB" id="983542at2759"/>
<dbReference type="VEuPathDB" id="FungiDB:PV09_07768"/>
<comment type="catalytic activity">
    <reaction evidence="7">
        <text>prephenate + H(+) = 3-phenylpyruvate + CO2 + H2O</text>
        <dbReference type="Rhea" id="RHEA:21648"/>
        <dbReference type="ChEBI" id="CHEBI:15377"/>
        <dbReference type="ChEBI" id="CHEBI:15378"/>
        <dbReference type="ChEBI" id="CHEBI:16526"/>
        <dbReference type="ChEBI" id="CHEBI:18005"/>
        <dbReference type="ChEBI" id="CHEBI:29934"/>
        <dbReference type="EC" id="4.2.1.51"/>
    </reaction>
</comment>
<dbReference type="InParanoid" id="A0A0D1YIT8"/>